<keyword evidence="1" id="KW-1133">Transmembrane helix</keyword>
<organism evidence="2 3">
    <name type="scientific">Veillonella denticariosi JCM 15641</name>
    <dbReference type="NCBI Taxonomy" id="1298594"/>
    <lineage>
        <taxon>Bacteria</taxon>
        <taxon>Bacillati</taxon>
        <taxon>Bacillota</taxon>
        <taxon>Negativicutes</taxon>
        <taxon>Veillonellales</taxon>
        <taxon>Veillonellaceae</taxon>
        <taxon>Veillonella</taxon>
    </lineage>
</organism>
<keyword evidence="1" id="KW-0472">Membrane</keyword>
<protein>
    <submittedName>
        <fullName evidence="2">HXXEE domain-containing protein</fullName>
    </submittedName>
</protein>
<accession>A0A2S7ZCB4</accession>
<keyword evidence="1" id="KW-0812">Transmembrane</keyword>
<dbReference type="InterPro" id="IPR025671">
    <property type="entry name" value="HXXEE"/>
</dbReference>
<feature type="transmembrane region" description="Helical" evidence="1">
    <location>
        <begin position="6"/>
        <end position="28"/>
    </location>
</feature>
<feature type="transmembrane region" description="Helical" evidence="1">
    <location>
        <begin position="75"/>
        <end position="92"/>
    </location>
</feature>
<sequence>MDLNSFFLLFPSIFMLHEFEEMLLFPYFMGRNQQLQRRFLAGAFTPSRFNAVVCQEFILLLIVLGLSMYFESFDIYITVIIAYIYHVIGHIFQSIFLRQYIPGVLSGVITAGYCACRIYDVVSMNYWLLAYSFITLLLILVNIAVSFKILQVLQKPSN</sequence>
<dbReference type="OrthoDB" id="2221824at2"/>
<comment type="caution">
    <text evidence="2">The sequence shown here is derived from an EMBL/GenBank/DDBJ whole genome shotgun (WGS) entry which is preliminary data.</text>
</comment>
<evidence type="ECO:0000313" key="3">
    <source>
        <dbReference type="Proteomes" id="UP000237916"/>
    </source>
</evidence>
<reference evidence="2 3" key="1">
    <citation type="submission" date="2018-01" db="EMBL/GenBank/DDBJ databases">
        <title>Draft genome sequences of clinical isolates and type strains of oral Veillonella including Veillonella infantum sp., nov.</title>
        <authorList>
            <person name="Mashima I."/>
            <person name="Liao Y.-C."/>
            <person name="Sabharwal A."/>
            <person name="Haase E.M."/>
            <person name="Nakazawa F."/>
            <person name="Scannapieco F.A."/>
        </authorList>
    </citation>
    <scope>NUCLEOTIDE SEQUENCE [LARGE SCALE GENOMIC DNA]</scope>
    <source>
        <strain evidence="2 3">JCM 15641</strain>
    </source>
</reference>
<dbReference type="Pfam" id="PF13787">
    <property type="entry name" value="HXXEE"/>
    <property type="match status" value="1"/>
</dbReference>
<dbReference type="EMBL" id="PPDB01000001">
    <property type="protein sequence ID" value="PQL20892.1"/>
    <property type="molecule type" value="Genomic_DNA"/>
</dbReference>
<evidence type="ECO:0000256" key="1">
    <source>
        <dbReference type="SAM" id="Phobius"/>
    </source>
</evidence>
<proteinExistence type="predicted"/>
<dbReference type="Proteomes" id="UP000237916">
    <property type="component" value="Unassembled WGS sequence"/>
</dbReference>
<keyword evidence="3" id="KW-1185">Reference proteome</keyword>
<feature type="transmembrane region" description="Helical" evidence="1">
    <location>
        <begin position="49"/>
        <end position="69"/>
    </location>
</feature>
<dbReference type="AlphaFoldDB" id="A0A2S7ZCB4"/>
<feature type="transmembrane region" description="Helical" evidence="1">
    <location>
        <begin position="128"/>
        <end position="150"/>
    </location>
</feature>
<dbReference type="RefSeq" id="WP_105090371.1">
    <property type="nucleotide sequence ID" value="NZ_PPDB01000001.1"/>
</dbReference>
<evidence type="ECO:0000313" key="2">
    <source>
        <dbReference type="EMBL" id="PQL20892.1"/>
    </source>
</evidence>
<gene>
    <name evidence="2" type="ORF">VEHSUH05_00225</name>
</gene>
<name>A0A2S7ZCB4_9FIRM</name>